<organism evidence="1 2">
    <name type="scientific">Pseudomonas capsici</name>
    <dbReference type="NCBI Taxonomy" id="2810614"/>
    <lineage>
        <taxon>Bacteria</taxon>
        <taxon>Pseudomonadati</taxon>
        <taxon>Pseudomonadota</taxon>
        <taxon>Gammaproteobacteria</taxon>
        <taxon>Pseudomonadales</taxon>
        <taxon>Pseudomonadaceae</taxon>
        <taxon>Pseudomonas</taxon>
    </lineage>
</organism>
<name>A0ABT3C2R5_9PSED</name>
<dbReference type="EMBL" id="JAOXML010000024">
    <property type="protein sequence ID" value="MCV4379266.1"/>
    <property type="molecule type" value="Genomic_DNA"/>
</dbReference>
<dbReference type="GeneID" id="93561259"/>
<protein>
    <submittedName>
        <fullName evidence="1">Uncharacterized protein</fullName>
    </submittedName>
</protein>
<evidence type="ECO:0000313" key="2">
    <source>
        <dbReference type="Proteomes" id="UP001207294"/>
    </source>
</evidence>
<reference evidence="1 2" key="1">
    <citation type="submission" date="2022-10" db="EMBL/GenBank/DDBJ databases">
        <title>Characterization of Pseudomonas capsici strains from pepper and tomato in Georgia.</title>
        <authorList>
            <person name="Zhao M."/>
            <person name="Dutta B."/>
        </authorList>
    </citation>
    <scope>NUCLEOTIDE SEQUENCE [LARGE SCALE GENOMIC DNA]</scope>
    <source>
        <strain evidence="1 2">Pc20-5</strain>
    </source>
</reference>
<accession>A0ABT3C2R5</accession>
<gene>
    <name evidence="1" type="ORF">OH718_21945</name>
</gene>
<sequence>MNMTLSVLNAVALVALVAFHFHDARIHEDQISTRPQSHELIRQTPQLAVMGDRSVNAATLGHEVKEAPLPNRAEERWIF</sequence>
<dbReference type="Proteomes" id="UP001207294">
    <property type="component" value="Unassembled WGS sequence"/>
</dbReference>
<evidence type="ECO:0000313" key="1">
    <source>
        <dbReference type="EMBL" id="MCV4379266.1"/>
    </source>
</evidence>
<proteinExistence type="predicted"/>
<comment type="caution">
    <text evidence="1">The sequence shown here is derived from an EMBL/GenBank/DDBJ whole genome shotgun (WGS) entry which is preliminary data.</text>
</comment>
<keyword evidence="2" id="KW-1185">Reference proteome</keyword>
<dbReference type="RefSeq" id="WP_117186517.1">
    <property type="nucleotide sequence ID" value="NZ_JAFGZD010000005.1"/>
</dbReference>